<dbReference type="EMBL" id="DAASUN010000007">
    <property type="protein sequence ID" value="HAE7081047.1"/>
    <property type="molecule type" value="Genomic_DNA"/>
</dbReference>
<comment type="caution">
    <text evidence="2">The sequence shown here is derived from an EMBL/GenBank/DDBJ whole genome shotgun (WGS) entry which is preliminary data.</text>
</comment>
<dbReference type="Pfam" id="PF09686">
    <property type="entry name" value="Plasmid_RAQPRD"/>
    <property type="match status" value="1"/>
</dbReference>
<gene>
    <name evidence="2" type="ORF">GNC10_001638</name>
</gene>
<reference evidence="2" key="1">
    <citation type="journal article" date="2018" name="Genome Biol.">
        <title>SKESA: strategic k-mer extension for scrupulous assemblies.</title>
        <authorList>
            <person name="Souvorov A."/>
            <person name="Agarwala R."/>
            <person name="Lipman D.J."/>
        </authorList>
    </citation>
    <scope>NUCLEOTIDE SEQUENCE</scope>
    <source>
        <strain evidence="2">3376-57</strain>
    </source>
</reference>
<evidence type="ECO:0000313" key="2">
    <source>
        <dbReference type="EMBL" id="HAE7081047.1"/>
    </source>
</evidence>
<dbReference type="NCBIfam" id="TIGR01690">
    <property type="entry name" value="ICE_RAQPRD"/>
    <property type="match status" value="1"/>
</dbReference>
<accession>A0A735V0V7</accession>
<keyword evidence="1" id="KW-0732">Signal</keyword>
<protein>
    <submittedName>
        <fullName evidence="2">Conjugal transfer protein</fullName>
    </submittedName>
</protein>
<organism evidence="2">
    <name type="scientific">Salmonella enterica subsp. salamae serovar 42:z:1,5</name>
    <dbReference type="NCBI Taxonomy" id="1967617"/>
    <lineage>
        <taxon>Bacteria</taxon>
        <taxon>Pseudomonadati</taxon>
        <taxon>Pseudomonadota</taxon>
        <taxon>Gammaproteobacteria</taxon>
        <taxon>Enterobacterales</taxon>
        <taxon>Enterobacteriaceae</taxon>
        <taxon>Salmonella</taxon>
    </lineage>
</organism>
<reference evidence="2" key="2">
    <citation type="submission" date="2018-07" db="EMBL/GenBank/DDBJ databases">
        <authorList>
            <consortium name="NCBI Pathogen Detection Project"/>
        </authorList>
    </citation>
    <scope>NUCLEOTIDE SEQUENCE</scope>
    <source>
        <strain evidence="2">3376-57</strain>
    </source>
</reference>
<evidence type="ECO:0000256" key="1">
    <source>
        <dbReference type="SAM" id="SignalP"/>
    </source>
</evidence>
<feature type="signal peptide" evidence="1">
    <location>
        <begin position="1"/>
        <end position="18"/>
    </location>
</feature>
<dbReference type="InterPro" id="IPR019110">
    <property type="entry name" value="Uncharacterised_RAQPRD"/>
</dbReference>
<proteinExistence type="predicted"/>
<name>A0A735V0V7_SALER</name>
<dbReference type="AlphaFoldDB" id="A0A735V0V7"/>
<feature type="chain" id="PRO_5027802308" evidence="1">
    <location>
        <begin position="19"/>
        <end position="116"/>
    </location>
</feature>
<sequence>MKFFILTIALFFTTVTLAAPLTEREELTLSLNQLNQIEASLHRAQQSARTGINERYYFDYPRIHSDITILRNGIKHYLTPARAQPRDVMTMVGQYREEKITPCPPNKSALSRLPAR</sequence>